<proteinExistence type="predicted"/>
<dbReference type="CDD" id="cd06173">
    <property type="entry name" value="MFS_MefA_like"/>
    <property type="match status" value="1"/>
</dbReference>
<gene>
    <name evidence="9" type="ORF">AMM99_20445</name>
</gene>
<feature type="transmembrane region" description="Helical" evidence="8">
    <location>
        <begin position="7"/>
        <end position="27"/>
    </location>
</feature>
<dbReference type="AlphaFoldDB" id="A0A5U4D0L2"/>
<evidence type="ECO:0000256" key="8">
    <source>
        <dbReference type="SAM" id="Phobius"/>
    </source>
</evidence>
<sequence>MSKLTFSYFNTSTGFWLTTFIIPLIILDLSKSAFYVTLSYALNIIPYIIITPLAGVLGDTLNRKKIILFGEFLSALTGILIYLTPFNPSNIHIFITLGFIISSFAAIHHPVFQSIIPDTTQPELVKNENARIGIVDSIVGIIAPAIIGVALISFDKKSVSLLIPAFYIISFFSFSTVHYTPIHTLKLLSIKGTIESLKEGIAYVINKTELRNIAILFFIVNFGIRLVLPNLMWIFNTTFGIPDNKIAPYFIIIGLLSVIGAKIAVHFIGKTKDINIILISTFWVGICSLALCFTQNAISLSIVWGISSLMQSIIIVTFFTYRQTITEPYILSRVVSVTRLISYLAIPLSSISGGLLLEKQKNIDTVFIASGFFIFLSLAIYFFMTKKSR</sequence>
<feature type="transmembrane region" description="Helical" evidence="8">
    <location>
        <begin position="160"/>
        <end position="179"/>
    </location>
</feature>
<protein>
    <submittedName>
        <fullName evidence="9">MFS transporter</fullName>
    </submittedName>
</protein>
<keyword evidence="7 8" id="KW-0472">Membrane</keyword>
<name>A0A5U4D0L2_SALER</name>
<evidence type="ECO:0000256" key="4">
    <source>
        <dbReference type="ARBA" id="ARBA00022519"/>
    </source>
</evidence>
<evidence type="ECO:0000313" key="9">
    <source>
        <dbReference type="EMBL" id="EBP8538926.1"/>
    </source>
</evidence>
<feature type="transmembrane region" description="Helical" evidence="8">
    <location>
        <begin position="133"/>
        <end position="154"/>
    </location>
</feature>
<keyword evidence="6 8" id="KW-1133">Transmembrane helix</keyword>
<evidence type="ECO:0000256" key="1">
    <source>
        <dbReference type="ARBA" id="ARBA00004429"/>
    </source>
</evidence>
<evidence type="ECO:0000256" key="2">
    <source>
        <dbReference type="ARBA" id="ARBA00022448"/>
    </source>
</evidence>
<keyword evidence="2" id="KW-0813">Transport</keyword>
<comment type="caution">
    <text evidence="9">The sequence shown here is derived from an EMBL/GenBank/DDBJ whole genome shotgun (WGS) entry which is preliminary data.</text>
</comment>
<dbReference type="PANTHER" id="PTHR43266:SF2">
    <property type="entry name" value="MAJOR FACILITATOR SUPERFAMILY (MFS) PROFILE DOMAIN-CONTAINING PROTEIN"/>
    <property type="match status" value="1"/>
</dbReference>
<dbReference type="EMBL" id="AAGMUQ010000011">
    <property type="protein sequence ID" value="EBP8538926.1"/>
    <property type="molecule type" value="Genomic_DNA"/>
</dbReference>
<evidence type="ECO:0000256" key="7">
    <source>
        <dbReference type="ARBA" id="ARBA00023136"/>
    </source>
</evidence>
<accession>A0A5U4D0L2</accession>
<dbReference type="Gene3D" id="1.20.1250.20">
    <property type="entry name" value="MFS general substrate transporter like domains"/>
    <property type="match status" value="1"/>
</dbReference>
<dbReference type="InterPro" id="IPR011701">
    <property type="entry name" value="MFS"/>
</dbReference>
<evidence type="ECO:0000256" key="5">
    <source>
        <dbReference type="ARBA" id="ARBA00022692"/>
    </source>
</evidence>
<feature type="transmembrane region" description="Helical" evidence="8">
    <location>
        <begin position="213"/>
        <end position="234"/>
    </location>
</feature>
<keyword evidence="3" id="KW-1003">Cell membrane</keyword>
<dbReference type="InterPro" id="IPR036259">
    <property type="entry name" value="MFS_trans_sf"/>
</dbReference>
<keyword evidence="5 8" id="KW-0812">Transmembrane</keyword>
<dbReference type="Pfam" id="PF07690">
    <property type="entry name" value="MFS_1"/>
    <property type="match status" value="1"/>
</dbReference>
<dbReference type="GO" id="GO:0005886">
    <property type="term" value="C:plasma membrane"/>
    <property type="evidence" value="ECO:0007669"/>
    <property type="project" value="UniProtKB-SubCell"/>
</dbReference>
<evidence type="ECO:0000256" key="6">
    <source>
        <dbReference type="ARBA" id="ARBA00022989"/>
    </source>
</evidence>
<feature type="transmembrane region" description="Helical" evidence="8">
    <location>
        <begin position="363"/>
        <end position="384"/>
    </location>
</feature>
<evidence type="ECO:0000256" key="3">
    <source>
        <dbReference type="ARBA" id="ARBA00022475"/>
    </source>
</evidence>
<feature type="transmembrane region" description="Helical" evidence="8">
    <location>
        <begin position="340"/>
        <end position="357"/>
    </location>
</feature>
<feature type="transmembrane region" description="Helical" evidence="8">
    <location>
        <begin position="297"/>
        <end position="319"/>
    </location>
</feature>
<feature type="transmembrane region" description="Helical" evidence="8">
    <location>
        <begin position="246"/>
        <end position="267"/>
    </location>
</feature>
<feature type="transmembrane region" description="Helical" evidence="8">
    <location>
        <begin position="33"/>
        <end position="54"/>
    </location>
</feature>
<feature type="transmembrane region" description="Helical" evidence="8">
    <location>
        <begin position="91"/>
        <end position="112"/>
    </location>
</feature>
<keyword evidence="4" id="KW-0997">Cell inner membrane</keyword>
<dbReference type="PANTHER" id="PTHR43266">
    <property type="entry name" value="MACROLIDE-EFFLUX PROTEIN"/>
    <property type="match status" value="1"/>
</dbReference>
<feature type="transmembrane region" description="Helical" evidence="8">
    <location>
        <begin position="274"/>
        <end position="291"/>
    </location>
</feature>
<dbReference type="SUPFAM" id="SSF103473">
    <property type="entry name" value="MFS general substrate transporter"/>
    <property type="match status" value="1"/>
</dbReference>
<organism evidence="9">
    <name type="scientific">Salmonella enterica</name>
    <name type="common">Salmonella choleraesuis</name>
    <dbReference type="NCBI Taxonomy" id="28901"/>
    <lineage>
        <taxon>Bacteria</taxon>
        <taxon>Pseudomonadati</taxon>
        <taxon>Pseudomonadota</taxon>
        <taxon>Gammaproteobacteria</taxon>
        <taxon>Enterobacterales</taxon>
        <taxon>Enterobacteriaceae</taxon>
        <taxon>Salmonella</taxon>
    </lineage>
</organism>
<dbReference type="GO" id="GO:0022857">
    <property type="term" value="F:transmembrane transporter activity"/>
    <property type="evidence" value="ECO:0007669"/>
    <property type="project" value="InterPro"/>
</dbReference>
<reference evidence="9" key="1">
    <citation type="submission" date="2018-07" db="EMBL/GenBank/DDBJ databases">
        <authorList>
            <consortium name="PulseNet: The National Subtyping Network for Foodborne Disease Surveillance"/>
            <person name="Tarr C.L."/>
            <person name="Trees E."/>
            <person name="Katz L.S."/>
            <person name="Carleton-Romer H.A."/>
            <person name="Stroika S."/>
            <person name="Kucerova Z."/>
            <person name="Roache K.F."/>
            <person name="Sabol A.L."/>
            <person name="Besser J."/>
            <person name="Gerner-Smidt P."/>
        </authorList>
    </citation>
    <scope>NUCLEOTIDE SEQUENCE</scope>
    <source>
        <strain evidence="9">2015K-0757</strain>
    </source>
</reference>
<comment type="subcellular location">
    <subcellularLocation>
        <location evidence="1">Cell inner membrane</location>
        <topology evidence="1">Multi-pass membrane protein</topology>
    </subcellularLocation>
</comment>
<feature type="transmembrane region" description="Helical" evidence="8">
    <location>
        <begin position="66"/>
        <end position="85"/>
    </location>
</feature>